<gene>
    <name evidence="1" type="ORF">OH136_09435</name>
</gene>
<comment type="caution">
    <text evidence="1">The sequence shown here is derived from an EMBL/GenBank/DDBJ whole genome shotgun (WGS) entry which is preliminary data.</text>
</comment>
<keyword evidence="2" id="KW-1185">Reference proteome</keyword>
<dbReference type="Proteomes" id="UP001208041">
    <property type="component" value="Unassembled WGS sequence"/>
</dbReference>
<dbReference type="SUPFAM" id="SSF53474">
    <property type="entry name" value="alpha/beta-Hydrolases"/>
    <property type="match status" value="1"/>
</dbReference>
<dbReference type="Pfam" id="PF13704">
    <property type="entry name" value="Glyco_tranf_2_4"/>
    <property type="match status" value="1"/>
</dbReference>
<organism evidence="1 2">
    <name type="scientific">Halocynthiibacter halioticoli</name>
    <dbReference type="NCBI Taxonomy" id="2986804"/>
    <lineage>
        <taxon>Bacteria</taxon>
        <taxon>Pseudomonadati</taxon>
        <taxon>Pseudomonadota</taxon>
        <taxon>Alphaproteobacteria</taxon>
        <taxon>Rhodobacterales</taxon>
        <taxon>Paracoccaceae</taxon>
        <taxon>Halocynthiibacter</taxon>
    </lineage>
</organism>
<dbReference type="EMBL" id="JAOYFC010000002">
    <property type="protein sequence ID" value="MCV6824776.1"/>
    <property type="molecule type" value="Genomic_DNA"/>
</dbReference>
<sequence>MAEQTPSIPQGAPLWLEDLRPGSNREGFFEKGNKHSLLFVKRSKSHLYVSFDNLSNVFEEAIDRSPWGYKFARDIGVSHLGVFAHIKGWYRDAELIRRFEALARDGFFDNYERVVFAGVSMGGFAALKFASLVPGAHVVAINPQSTLDPSIVPWETRYIVGQRQDWTLPLNDAAELTKNMGRVNLFWDPYHELDTRHIERFEGPNIHKFKCWFSRHKTAVFLRKIDALKPVIQHAIFDELTEKEFYRLYRNRRKLPWYRGSVSNYFRNSGREKIADRFDMVFRERLREKATPNKLAQEIAPDTDESRARIVKPKPLNVSPAHFSLSKRVIVTTMKNEGPFMLEWIAYNRSIGFTDFLIYTNDCVDGTDKIAMRLEELGIAKHLPNPSRNKINYQLSALRHSMKQPLVQNAEWLLCADCDEFLNIRVGSGHLDDLFSAVGDADAISACWKLFGNSGREEYHDELIVAQFDWACGENNFPNVRTAGLKTLVKNNDKLDRLKVHRPIFKDSAENIAWVDGGGKTMPDAYLDRGWRAHPNFTHDFVRLHHYAVRSVDSFLVKRDRGRTNHVGDDQGLNYWSDMNQNEAQDTSMLSAIPALERELSSLMQDPTLSELHQKACDWHRDKITNLKQRDGWDEFRETIGKINAAPKVVAVDD</sequence>
<dbReference type="InterPro" id="IPR029058">
    <property type="entry name" value="AB_hydrolase_fold"/>
</dbReference>
<protein>
    <submittedName>
        <fullName evidence="1">Glycosyltransferase family 2 protein</fullName>
    </submittedName>
</protein>
<proteinExistence type="predicted"/>
<dbReference type="AlphaFoldDB" id="A0AAE3J244"/>
<name>A0AAE3J244_9RHOB</name>
<evidence type="ECO:0000313" key="1">
    <source>
        <dbReference type="EMBL" id="MCV6824776.1"/>
    </source>
</evidence>
<accession>A0AAE3J244</accession>
<reference evidence="1" key="1">
    <citation type="submission" date="2022-10" db="EMBL/GenBank/DDBJ databases">
        <authorList>
            <person name="Yue Y."/>
        </authorList>
    </citation>
    <scope>NUCLEOTIDE SEQUENCE</scope>
    <source>
        <strain evidence="1">Z654</strain>
    </source>
</reference>
<dbReference type="Gene3D" id="3.40.50.1820">
    <property type="entry name" value="alpha/beta hydrolase"/>
    <property type="match status" value="1"/>
</dbReference>
<dbReference type="RefSeq" id="WP_263953628.1">
    <property type="nucleotide sequence ID" value="NZ_JAOYFC010000002.1"/>
</dbReference>
<evidence type="ECO:0000313" key="2">
    <source>
        <dbReference type="Proteomes" id="UP001208041"/>
    </source>
</evidence>